<evidence type="ECO:0000256" key="3">
    <source>
        <dbReference type="ARBA" id="ARBA00022827"/>
    </source>
</evidence>
<proteinExistence type="predicted"/>
<evidence type="ECO:0000313" key="6">
    <source>
        <dbReference type="EMBL" id="SUZ96594.1"/>
    </source>
</evidence>
<evidence type="ECO:0000259" key="5">
    <source>
        <dbReference type="Pfam" id="PF21162"/>
    </source>
</evidence>
<protein>
    <recommendedName>
        <fullName evidence="5">ETF-QO/FixC ubiquinone-binding domain-containing protein</fullName>
    </recommendedName>
</protein>
<reference evidence="6" key="1">
    <citation type="submission" date="2018-05" db="EMBL/GenBank/DDBJ databases">
        <authorList>
            <person name="Lanie J.A."/>
            <person name="Ng W.-L."/>
            <person name="Kazmierczak K.M."/>
            <person name="Andrzejewski T.M."/>
            <person name="Davidsen T.M."/>
            <person name="Wayne K.J."/>
            <person name="Tettelin H."/>
            <person name="Glass J.I."/>
            <person name="Rusch D."/>
            <person name="Podicherti R."/>
            <person name="Tsui H.-C.T."/>
            <person name="Winkler M.E."/>
        </authorList>
    </citation>
    <scope>NUCLEOTIDE SEQUENCE</scope>
</reference>
<sequence length="301" mass="33188">MERESIEYDVVVVGGGPAGLASACKLKQLNTNLSVCLLEKGSEIGSHIISGAVFEPEALYSLFPDQASDCPTLSTPVKGDDVYILTSDKKNIKMPSWLIPRSLHNKGNYLISLGELCQWMAERAMELGVDIFPGFPAQNYLQDENGQVCGVTTGDMGVNKQGEQKATWASGMDIYAKQTIFAEGSRGHLGKQIIKQFNLDEGKSPQHFGIGFKEVWEVATDKHCPGNVVHTAGWPLNKDTSGGGFIYHFENNRIAVGLIVDLNYTNPHLNPFQEFQKYKHHPVIKQFLENGKRISYGARAI</sequence>
<name>A0A381RZJ8_9ZZZZ</name>
<dbReference type="InterPro" id="IPR040156">
    <property type="entry name" value="ETF-QO"/>
</dbReference>
<organism evidence="6">
    <name type="scientific">marine metagenome</name>
    <dbReference type="NCBI Taxonomy" id="408172"/>
    <lineage>
        <taxon>unclassified sequences</taxon>
        <taxon>metagenomes</taxon>
        <taxon>ecological metagenomes</taxon>
    </lineage>
</organism>
<dbReference type="PANTHER" id="PTHR10617:SF107">
    <property type="entry name" value="ELECTRON TRANSFER FLAVOPROTEIN-UBIQUINONE OXIDOREDUCTASE, MITOCHONDRIAL"/>
    <property type="match status" value="1"/>
</dbReference>
<evidence type="ECO:0000256" key="2">
    <source>
        <dbReference type="ARBA" id="ARBA00022630"/>
    </source>
</evidence>
<gene>
    <name evidence="6" type="ORF">METZ01_LOCUS49448</name>
</gene>
<dbReference type="Gene3D" id="3.50.50.60">
    <property type="entry name" value="FAD/NAD(P)-binding domain"/>
    <property type="match status" value="1"/>
</dbReference>
<dbReference type="InterPro" id="IPR036188">
    <property type="entry name" value="FAD/NAD-bd_sf"/>
</dbReference>
<dbReference type="Pfam" id="PF21162">
    <property type="entry name" value="ETFQO_UQ-bd"/>
    <property type="match status" value="1"/>
</dbReference>
<evidence type="ECO:0000256" key="1">
    <source>
        <dbReference type="ARBA" id="ARBA00001974"/>
    </source>
</evidence>
<dbReference type="Pfam" id="PF13450">
    <property type="entry name" value="NAD_binding_8"/>
    <property type="match status" value="1"/>
</dbReference>
<feature type="domain" description="ETF-QO/FixC ubiquinone-binding" evidence="5">
    <location>
        <begin position="208"/>
        <end position="301"/>
    </location>
</feature>
<accession>A0A381RZJ8</accession>
<dbReference type="InterPro" id="IPR049398">
    <property type="entry name" value="ETF-QO/FixC_UQ-bd"/>
</dbReference>
<dbReference type="AlphaFoldDB" id="A0A381RZJ8"/>
<keyword evidence="2" id="KW-0285">Flavoprotein</keyword>
<keyword evidence="4" id="KW-0560">Oxidoreductase</keyword>
<dbReference type="PANTHER" id="PTHR10617">
    <property type="entry name" value="ELECTRON TRANSFER FLAVOPROTEIN-UBIQUINONE OXIDOREDUCTASE"/>
    <property type="match status" value="1"/>
</dbReference>
<evidence type="ECO:0000256" key="4">
    <source>
        <dbReference type="ARBA" id="ARBA00023002"/>
    </source>
</evidence>
<comment type="cofactor">
    <cofactor evidence="1">
        <name>FAD</name>
        <dbReference type="ChEBI" id="CHEBI:57692"/>
    </cofactor>
</comment>
<dbReference type="EMBL" id="UINC01002429">
    <property type="protein sequence ID" value="SUZ96594.1"/>
    <property type="molecule type" value="Genomic_DNA"/>
</dbReference>
<keyword evidence="3" id="KW-0274">FAD</keyword>
<dbReference type="PROSITE" id="PS51257">
    <property type="entry name" value="PROKAR_LIPOPROTEIN"/>
    <property type="match status" value="1"/>
</dbReference>
<dbReference type="SUPFAM" id="SSF51905">
    <property type="entry name" value="FAD/NAD(P)-binding domain"/>
    <property type="match status" value="1"/>
</dbReference>
<dbReference type="GO" id="GO:0004174">
    <property type="term" value="F:electron-transferring-flavoprotein dehydrogenase activity"/>
    <property type="evidence" value="ECO:0007669"/>
    <property type="project" value="InterPro"/>
</dbReference>
<feature type="non-terminal residue" evidence="6">
    <location>
        <position position="301"/>
    </location>
</feature>